<evidence type="ECO:0000313" key="2">
    <source>
        <dbReference type="Proteomes" id="UP001295794"/>
    </source>
</evidence>
<keyword evidence="2" id="KW-1185">Reference proteome</keyword>
<dbReference type="Proteomes" id="UP001295794">
    <property type="component" value="Unassembled WGS sequence"/>
</dbReference>
<accession>A0AAD2K6P6</accession>
<gene>
    <name evidence="1" type="ORF">MYCIT1_LOCUS29725</name>
</gene>
<dbReference type="EMBL" id="CAVNYO010000437">
    <property type="protein sequence ID" value="CAK5279609.1"/>
    <property type="molecule type" value="Genomic_DNA"/>
</dbReference>
<name>A0AAD2K6P6_9AGAR</name>
<organism evidence="1 2">
    <name type="scientific">Mycena citricolor</name>
    <dbReference type="NCBI Taxonomy" id="2018698"/>
    <lineage>
        <taxon>Eukaryota</taxon>
        <taxon>Fungi</taxon>
        <taxon>Dikarya</taxon>
        <taxon>Basidiomycota</taxon>
        <taxon>Agaricomycotina</taxon>
        <taxon>Agaricomycetes</taxon>
        <taxon>Agaricomycetidae</taxon>
        <taxon>Agaricales</taxon>
        <taxon>Marasmiineae</taxon>
        <taxon>Mycenaceae</taxon>
        <taxon>Mycena</taxon>
    </lineage>
</organism>
<reference evidence="1" key="1">
    <citation type="submission" date="2023-11" db="EMBL/GenBank/DDBJ databases">
        <authorList>
            <person name="De Vega J J."/>
            <person name="De Vega J J."/>
        </authorList>
    </citation>
    <scope>NUCLEOTIDE SEQUENCE</scope>
</reference>
<protein>
    <submittedName>
        <fullName evidence="1">Uncharacterized protein</fullName>
    </submittedName>
</protein>
<comment type="caution">
    <text evidence="1">The sequence shown here is derived from an EMBL/GenBank/DDBJ whole genome shotgun (WGS) entry which is preliminary data.</text>
</comment>
<sequence length="45" mass="4951">MYLRGLAEDAVWLLSLMYGTDRPSVSVHLGRASLLPMSSPSQSAW</sequence>
<evidence type="ECO:0000313" key="1">
    <source>
        <dbReference type="EMBL" id="CAK5279609.1"/>
    </source>
</evidence>
<proteinExistence type="predicted"/>
<dbReference type="AlphaFoldDB" id="A0AAD2K6P6"/>